<name>A0A916YRM7_9BACT</name>
<evidence type="ECO:0000313" key="4">
    <source>
        <dbReference type="EMBL" id="GGD58192.1"/>
    </source>
</evidence>
<dbReference type="PIRSF" id="PIRSF005211">
    <property type="entry name" value="Ab_hydro_YheT"/>
    <property type="match status" value="1"/>
</dbReference>
<keyword evidence="4" id="KW-0378">Hydrolase</keyword>
<dbReference type="InterPro" id="IPR029058">
    <property type="entry name" value="AB_hydrolase_fold"/>
</dbReference>
<keyword evidence="5" id="KW-1185">Reference proteome</keyword>
<reference evidence="4" key="2">
    <citation type="submission" date="2020-09" db="EMBL/GenBank/DDBJ databases">
        <authorList>
            <person name="Sun Q."/>
            <person name="Zhou Y."/>
        </authorList>
    </citation>
    <scope>NUCLEOTIDE SEQUENCE</scope>
    <source>
        <strain evidence="4">CGMCC 1.15958</strain>
    </source>
</reference>
<feature type="active site" description="Charge relay system" evidence="2">
    <location>
        <position position="301"/>
    </location>
</feature>
<dbReference type="PANTHER" id="PTHR10794">
    <property type="entry name" value="ABHYDROLASE DOMAIN-CONTAINING PROTEIN"/>
    <property type="match status" value="1"/>
</dbReference>
<dbReference type="EMBL" id="BMKK01000004">
    <property type="protein sequence ID" value="GGD58192.1"/>
    <property type="molecule type" value="Genomic_DNA"/>
</dbReference>
<dbReference type="InterPro" id="IPR000073">
    <property type="entry name" value="AB_hydrolase_1"/>
</dbReference>
<protein>
    <submittedName>
        <fullName evidence="4">Alpha/beta hydrolase</fullName>
    </submittedName>
</protein>
<dbReference type="SUPFAM" id="SSF53474">
    <property type="entry name" value="alpha/beta-Hydrolases"/>
    <property type="match status" value="1"/>
</dbReference>
<gene>
    <name evidence="4" type="ORF">GCM10011514_22770</name>
</gene>
<evidence type="ECO:0000256" key="1">
    <source>
        <dbReference type="ARBA" id="ARBA00010884"/>
    </source>
</evidence>
<dbReference type="RefSeq" id="WP_188766206.1">
    <property type="nucleotide sequence ID" value="NZ_BMKK01000004.1"/>
</dbReference>
<sequence length="327" mass="37775">MPVLSTNTDYQPPKWQFNAHIQTIYPSLFRKIPINYKRERVELQDGDFLDLDWSFAGASRGKKLVIVTHGLEGDSTRHYVTGMIKKFNDNGYDGLGWNCRSCSGEMNRLPRFYHHGDVDDIRFVVNYAINTYNYEEVVLVGFSMGGSMTVRLLGQNPELLPTQVKFGLAVSVPLDLYTSVYELYKPGRRFYMKRFINKLGKKIKEKSTQHPQNNLVSYEGYEQIKNFEQFDSRYTAPMFGFKNAHDFYQQAAAKPFLKSIKVPTLVIQAINDPFLSPECLNLGDAENNPNVHLQLLKFGGHVGFMMRNSNETWVERRVIEFIKEHKA</sequence>
<dbReference type="Proteomes" id="UP000609064">
    <property type="component" value="Unassembled WGS sequence"/>
</dbReference>
<dbReference type="GO" id="GO:0047372">
    <property type="term" value="F:monoacylglycerol lipase activity"/>
    <property type="evidence" value="ECO:0007669"/>
    <property type="project" value="TreeGrafter"/>
</dbReference>
<reference evidence="4" key="1">
    <citation type="journal article" date="2014" name="Int. J. Syst. Evol. Microbiol.">
        <title>Complete genome sequence of Corynebacterium casei LMG S-19264T (=DSM 44701T), isolated from a smear-ripened cheese.</title>
        <authorList>
            <consortium name="US DOE Joint Genome Institute (JGI-PGF)"/>
            <person name="Walter F."/>
            <person name="Albersmeier A."/>
            <person name="Kalinowski J."/>
            <person name="Ruckert C."/>
        </authorList>
    </citation>
    <scope>NUCLEOTIDE SEQUENCE</scope>
    <source>
        <strain evidence="4">CGMCC 1.15958</strain>
    </source>
</reference>
<dbReference type="GO" id="GO:0034338">
    <property type="term" value="F:short-chain carboxylesterase activity"/>
    <property type="evidence" value="ECO:0007669"/>
    <property type="project" value="TreeGrafter"/>
</dbReference>
<feature type="domain" description="AB hydrolase-1" evidence="3">
    <location>
        <begin position="64"/>
        <end position="305"/>
    </location>
</feature>
<dbReference type="Pfam" id="PF00561">
    <property type="entry name" value="Abhydrolase_1"/>
    <property type="match status" value="1"/>
</dbReference>
<comment type="caution">
    <text evidence="4">The sequence shown here is derived from an EMBL/GenBank/DDBJ whole genome shotgun (WGS) entry which is preliminary data.</text>
</comment>
<dbReference type="InterPro" id="IPR050960">
    <property type="entry name" value="AB_hydrolase_4_sf"/>
</dbReference>
<evidence type="ECO:0000259" key="3">
    <source>
        <dbReference type="Pfam" id="PF00561"/>
    </source>
</evidence>
<accession>A0A916YRM7</accession>
<evidence type="ECO:0000256" key="2">
    <source>
        <dbReference type="PIRSR" id="PIRSR005211-1"/>
    </source>
</evidence>
<dbReference type="Gene3D" id="3.40.50.1820">
    <property type="entry name" value="alpha/beta hydrolase"/>
    <property type="match status" value="1"/>
</dbReference>
<dbReference type="InterPro" id="IPR012020">
    <property type="entry name" value="ABHD4"/>
</dbReference>
<comment type="similarity">
    <text evidence="1">Belongs to the AB hydrolase superfamily. AB hydrolase 4 family.</text>
</comment>
<evidence type="ECO:0000313" key="5">
    <source>
        <dbReference type="Proteomes" id="UP000609064"/>
    </source>
</evidence>
<feature type="active site" description="Charge relay system" evidence="2">
    <location>
        <position position="272"/>
    </location>
</feature>
<proteinExistence type="inferred from homology"/>
<dbReference type="PANTHER" id="PTHR10794:SF94">
    <property type="entry name" value="ESTERASE YHET-RELATED"/>
    <property type="match status" value="1"/>
</dbReference>
<organism evidence="4 5">
    <name type="scientific">Emticicia aquatilis</name>
    <dbReference type="NCBI Taxonomy" id="1537369"/>
    <lineage>
        <taxon>Bacteria</taxon>
        <taxon>Pseudomonadati</taxon>
        <taxon>Bacteroidota</taxon>
        <taxon>Cytophagia</taxon>
        <taxon>Cytophagales</taxon>
        <taxon>Leadbetterellaceae</taxon>
        <taxon>Emticicia</taxon>
    </lineage>
</organism>
<feature type="active site" description="Charge relay system" evidence="2">
    <location>
        <position position="143"/>
    </location>
</feature>
<dbReference type="AlphaFoldDB" id="A0A916YRM7"/>